<dbReference type="PANTHER" id="PTHR11079:SF149">
    <property type="entry name" value="TRNA-SPECIFIC ADENOSINE DEAMINASE 2"/>
    <property type="match status" value="1"/>
</dbReference>
<dbReference type="EMBL" id="JAGKQH010000010">
    <property type="protein sequence ID" value="KAG6589690.1"/>
    <property type="molecule type" value="Genomic_DNA"/>
</dbReference>
<evidence type="ECO:0000256" key="3">
    <source>
        <dbReference type="ARBA" id="ARBA00022801"/>
    </source>
</evidence>
<dbReference type="FunFam" id="3.30.40.100:FF:000005">
    <property type="entry name" value="uncharacterized protein LOC106759733 isoform X4"/>
    <property type="match status" value="1"/>
</dbReference>
<comment type="caution">
    <text evidence="10">The sequence shown here is derived from an EMBL/GenBank/DDBJ whole genome shotgun (WGS) entry which is preliminary data.</text>
</comment>
<name>A0AAV6N075_9ROSI</name>
<accession>A0AAV6N075</accession>
<keyword evidence="4" id="KW-0862">Zinc</keyword>
<keyword evidence="3" id="KW-0378">Hydrolase</keyword>
<evidence type="ECO:0000256" key="2">
    <source>
        <dbReference type="ARBA" id="ARBA00022771"/>
    </source>
</evidence>
<evidence type="ECO:0000313" key="11">
    <source>
        <dbReference type="Proteomes" id="UP000685013"/>
    </source>
</evidence>
<dbReference type="InterPro" id="IPR019786">
    <property type="entry name" value="Zinc_finger_PHD-type_CS"/>
</dbReference>
<keyword evidence="1" id="KW-0479">Metal-binding</keyword>
<evidence type="ECO:0000256" key="6">
    <source>
        <dbReference type="SAM" id="MobiDB-lite"/>
    </source>
</evidence>
<feature type="non-terminal residue" evidence="10">
    <location>
        <position position="1"/>
    </location>
</feature>
<feature type="region of interest" description="Disordered" evidence="6">
    <location>
        <begin position="712"/>
        <end position="732"/>
    </location>
</feature>
<organism evidence="10 11">
    <name type="scientific">Cucurbita argyrosperma subsp. sororia</name>
    <dbReference type="NCBI Taxonomy" id="37648"/>
    <lineage>
        <taxon>Eukaryota</taxon>
        <taxon>Viridiplantae</taxon>
        <taxon>Streptophyta</taxon>
        <taxon>Embryophyta</taxon>
        <taxon>Tracheophyta</taxon>
        <taxon>Spermatophyta</taxon>
        <taxon>Magnoliopsida</taxon>
        <taxon>eudicotyledons</taxon>
        <taxon>Gunneridae</taxon>
        <taxon>Pentapetalae</taxon>
        <taxon>rosids</taxon>
        <taxon>fabids</taxon>
        <taxon>Cucurbitales</taxon>
        <taxon>Cucurbitaceae</taxon>
        <taxon>Cucurbiteae</taxon>
        <taxon>Cucurbita</taxon>
    </lineage>
</organism>
<dbReference type="InterPro" id="IPR002125">
    <property type="entry name" value="CMP_dCMP_dom"/>
</dbReference>
<gene>
    <name evidence="10" type="primary">TAD2</name>
    <name evidence="10" type="ORF">SDJN03_15113</name>
</gene>
<dbReference type="PANTHER" id="PTHR11079">
    <property type="entry name" value="CYTOSINE DEAMINASE FAMILY MEMBER"/>
    <property type="match status" value="1"/>
</dbReference>
<dbReference type="AlphaFoldDB" id="A0AAV6N075"/>
<dbReference type="PROSITE" id="PS01359">
    <property type="entry name" value="ZF_PHD_1"/>
    <property type="match status" value="1"/>
</dbReference>
<keyword evidence="11" id="KW-1185">Reference proteome</keyword>
<feature type="compositionally biased region" description="Basic and acidic residues" evidence="6">
    <location>
        <begin position="714"/>
        <end position="732"/>
    </location>
</feature>
<dbReference type="PROSITE" id="PS51747">
    <property type="entry name" value="CYT_DCMP_DEAMINASES_2"/>
    <property type="match status" value="1"/>
</dbReference>
<dbReference type="InterPro" id="IPR011124">
    <property type="entry name" value="Znf_CW"/>
</dbReference>
<dbReference type="CDD" id="cd01285">
    <property type="entry name" value="nucleoside_deaminase"/>
    <property type="match status" value="1"/>
</dbReference>
<evidence type="ECO:0000259" key="8">
    <source>
        <dbReference type="PROSITE" id="PS51050"/>
    </source>
</evidence>
<feature type="domain" description="CW-type" evidence="8">
    <location>
        <begin position="628"/>
        <end position="691"/>
    </location>
</feature>
<dbReference type="SMART" id="SM00249">
    <property type="entry name" value="PHD"/>
    <property type="match status" value="1"/>
</dbReference>
<dbReference type="InterPro" id="IPR016192">
    <property type="entry name" value="APOBEC/CMP_deaminase_Zn-bd"/>
</dbReference>
<dbReference type="Pfam" id="PF00628">
    <property type="entry name" value="PHD"/>
    <property type="match status" value="1"/>
</dbReference>
<dbReference type="PROSITE" id="PS51050">
    <property type="entry name" value="ZF_CW"/>
    <property type="match status" value="1"/>
</dbReference>
<evidence type="ECO:0000259" key="7">
    <source>
        <dbReference type="PROSITE" id="PS50016"/>
    </source>
</evidence>
<dbReference type="Proteomes" id="UP000685013">
    <property type="component" value="Chromosome 10"/>
</dbReference>
<feature type="domain" description="CMP/dCMP-type deaminase" evidence="9">
    <location>
        <begin position="10"/>
        <end position="138"/>
    </location>
</feature>
<sequence>MDSSVEDCSSDTLGFMELAILQAKLALNSLEVPVGCVIVEDGMVIATGRNRTNETRNATRHAEMEAIDILIEAWQRDGLSTSEVADKFSKCKLYVTCEPCIMCASALSILGIKEVYYGCANDKFGGCGSVLSLHLGSREAPTSSNGQGRGFKCTAGIMASEAVALFRSFYEQGNPNAPKPHRLLEELLKLAKACSSYLKQWSFELEASTRKYSTNQMSANRLCWKFILVVGSRREAKHFHNWADHSKELADRMLLLMCRHCDGFSHNGCRKAGPIVEENKNDGDFLCLNSSRAFPQISTVSAMPEDSKYNVVYTRRKLRGNSDSRLWAIETDCISLISCDGQQAAASRHNHKRKIVGNVVPSFPVYEGKTRVSEWESVDGCTIGDGHGSERMLNNGLQKSLEVDSINDSCSSSKSNMELVSTSKKVEVDDTGECSSSSIRVMEDMEEDISGRDLCISILRSNGLLSSMAHASEEESDFRSENNCFRLCKTCGSSDSVLKMLICDHCEDAFHVSCCNHRMKKVMNDEWYCNSCLKKNHKILKDVIMKKLANTSSRNGYSKGESNSVALMLKDTEPYTTGVRIGKGFQAEVPDWSGPISDDNDAIGERLEMHPSEPLLMHELSTNKPCRSSTIGNWLQCQQVMNGVGGVNSTICGKWRRAPLFEVQTDNWECFCSMLWDPTHADCAVPQELETVQVLKQLKYIEMLRPRLASKRRKLDETKSRSDVQNLTEHKT</sequence>
<dbReference type="GO" id="GO:0002100">
    <property type="term" value="P:tRNA wobble adenosine to inosine editing"/>
    <property type="evidence" value="ECO:0007669"/>
    <property type="project" value="TreeGrafter"/>
</dbReference>
<evidence type="ECO:0000259" key="9">
    <source>
        <dbReference type="PROSITE" id="PS51747"/>
    </source>
</evidence>
<proteinExistence type="predicted"/>
<dbReference type="InterPro" id="IPR019787">
    <property type="entry name" value="Znf_PHD-finger"/>
</dbReference>
<keyword evidence="2 5" id="KW-0863">Zinc-finger</keyword>
<dbReference type="InterPro" id="IPR001965">
    <property type="entry name" value="Znf_PHD"/>
</dbReference>
<reference evidence="10 11" key="1">
    <citation type="journal article" date="2021" name="Hortic Res">
        <title>The domestication of Cucurbita argyrosperma as revealed by the genome of its wild relative.</title>
        <authorList>
            <person name="Barrera-Redondo J."/>
            <person name="Sanchez-de la Vega G."/>
            <person name="Aguirre-Liguori J.A."/>
            <person name="Castellanos-Morales G."/>
            <person name="Gutierrez-Guerrero Y.T."/>
            <person name="Aguirre-Dugua X."/>
            <person name="Aguirre-Planter E."/>
            <person name="Tenaillon M.I."/>
            <person name="Lira-Saade R."/>
            <person name="Eguiarte L.E."/>
        </authorList>
    </citation>
    <scope>NUCLEOTIDE SEQUENCE [LARGE SCALE GENOMIC DNA]</scope>
    <source>
        <strain evidence="10">JBR-2021</strain>
    </source>
</reference>
<dbReference type="PROSITE" id="PS00903">
    <property type="entry name" value="CYT_DCMP_DEAMINASES_1"/>
    <property type="match status" value="1"/>
</dbReference>
<evidence type="ECO:0000313" key="10">
    <source>
        <dbReference type="EMBL" id="KAG6589690.1"/>
    </source>
</evidence>
<dbReference type="GO" id="GO:0052717">
    <property type="term" value="F:tRNA-specific adenosine-34 deaminase activity"/>
    <property type="evidence" value="ECO:0007669"/>
    <property type="project" value="TreeGrafter"/>
</dbReference>
<dbReference type="GO" id="GO:0008270">
    <property type="term" value="F:zinc ion binding"/>
    <property type="evidence" value="ECO:0007669"/>
    <property type="project" value="UniProtKB-KW"/>
</dbReference>
<feature type="domain" description="PHD-type" evidence="7">
    <location>
        <begin position="485"/>
        <end position="535"/>
    </location>
</feature>
<evidence type="ECO:0000256" key="1">
    <source>
        <dbReference type="ARBA" id="ARBA00022723"/>
    </source>
</evidence>
<dbReference type="Pfam" id="PF00383">
    <property type="entry name" value="dCMP_cyt_deam_1"/>
    <property type="match status" value="1"/>
</dbReference>
<evidence type="ECO:0000256" key="5">
    <source>
        <dbReference type="PROSITE-ProRule" id="PRU00146"/>
    </source>
</evidence>
<protein>
    <submittedName>
        <fullName evidence="10">tRNA-specific adenosine deaminase TAD2</fullName>
    </submittedName>
</protein>
<evidence type="ECO:0000256" key="4">
    <source>
        <dbReference type="ARBA" id="ARBA00022833"/>
    </source>
</evidence>
<dbReference type="PROSITE" id="PS50016">
    <property type="entry name" value="ZF_PHD_2"/>
    <property type="match status" value="1"/>
</dbReference>